<keyword evidence="8" id="KW-1185">Reference proteome</keyword>
<dbReference type="InterPro" id="IPR017441">
    <property type="entry name" value="Protein_kinase_ATP_BS"/>
</dbReference>
<dbReference type="SUPFAM" id="SSF56112">
    <property type="entry name" value="Protein kinase-like (PK-like)"/>
    <property type="match status" value="1"/>
</dbReference>
<feature type="domain" description="Protein kinase" evidence="6">
    <location>
        <begin position="610"/>
        <end position="874"/>
    </location>
</feature>
<protein>
    <recommendedName>
        <fullName evidence="6">Protein kinase domain-containing protein</fullName>
    </recommendedName>
</protein>
<dbReference type="InterPro" id="IPR051681">
    <property type="entry name" value="Ser/Thr_Kinases-Pseudokinases"/>
</dbReference>
<evidence type="ECO:0000259" key="6">
    <source>
        <dbReference type="PROSITE" id="PS50011"/>
    </source>
</evidence>
<evidence type="ECO:0000313" key="7">
    <source>
        <dbReference type="EMBL" id="RIA86748.1"/>
    </source>
</evidence>
<keyword evidence="3" id="KW-0418">Kinase</keyword>
<dbReference type="EMBL" id="QKYT01000347">
    <property type="protein sequence ID" value="RIA86748.1"/>
    <property type="molecule type" value="Genomic_DNA"/>
</dbReference>
<dbReference type="GO" id="GO:0004674">
    <property type="term" value="F:protein serine/threonine kinase activity"/>
    <property type="evidence" value="ECO:0007669"/>
    <property type="project" value="TreeGrafter"/>
</dbReference>
<evidence type="ECO:0000256" key="4">
    <source>
        <dbReference type="ARBA" id="ARBA00022840"/>
    </source>
</evidence>
<dbReference type="InterPro" id="IPR001245">
    <property type="entry name" value="Ser-Thr/Tyr_kinase_cat_dom"/>
</dbReference>
<reference evidence="7 8" key="1">
    <citation type="submission" date="2018-06" db="EMBL/GenBank/DDBJ databases">
        <title>Comparative genomics reveals the genomic features of Rhizophagus irregularis, R. cerebriforme, R. diaphanum and Gigaspora rosea, and their symbiotic lifestyle signature.</title>
        <authorList>
            <person name="Morin E."/>
            <person name="San Clemente H."/>
            <person name="Chen E.C.H."/>
            <person name="De La Providencia I."/>
            <person name="Hainaut M."/>
            <person name="Kuo A."/>
            <person name="Kohler A."/>
            <person name="Murat C."/>
            <person name="Tang N."/>
            <person name="Roy S."/>
            <person name="Loubradou J."/>
            <person name="Henrissat B."/>
            <person name="Grigoriev I.V."/>
            <person name="Corradi N."/>
            <person name="Roux C."/>
            <person name="Martin F.M."/>
        </authorList>
    </citation>
    <scope>NUCLEOTIDE SEQUENCE [LARGE SCALE GENOMIC DNA]</scope>
    <source>
        <strain evidence="7 8">DAOM 227022</strain>
    </source>
</reference>
<keyword evidence="2 5" id="KW-0547">Nucleotide-binding</keyword>
<sequence length="874" mass="103136">MLKVLTNKCIKCCEIYTNIMYKWCQPCQMNYLKENFTNWTSENEEIDNLIQELQLKINDYNDVIFEWISYNQFINVKETENNGIATAIWKNGPLDWNEDEKKYVRDSNKIVALKYLNNSQNVTNEFLNKKCVKQRTDIWYKWCELCQIHYLKENFTNWTSGNEEIDDLIQKIQLKINDYNDMIFKWIPYNQFIDVKEIDKDGIATAIWKDGPLDWKNKKNKPFFIRVNHYLGIKIYFSNSKAYGISQNPETKDYIMVLHNKYPETYCVHYDKIFIDESKYCKPCQINHLKENFTNWTSGNEEIDNLIQKMQLKIDNCNNEIFEWISYNQFINVKEIDKDGIATAIWKDGPLNWNNKPLSQEYDLLSQEDSLLSWEDKYDWIVLLHRNKGKKKYIRDSNKEVALKPYEKRMSGNCHQNCPGKYLDNSQNVINGFLNKIFCGPDYAWAEVYYANSKPYGISQTPNTNDYIIIFNKEKFFEENCENCGKDDITTARWKDGPLYWNKNEKKYTRNSCIKVILKYFDNSRNIINGFLDEVKEYFENYKVYGISQNLSTKDYAIIFNNGKFQMTYLEGIFTNQCDNEEIDDLILELQLKINNYNVKIFKWIPYNQFDDIKKIGEGGFATVYSAIWRNGHTEVALKYLNNSQNITSEFLNEIKAYSIIDFDNFDNSGKVLRIYGISQYPNTKDYIIVLQYAKGNILFVTDSMRVFSNDNLYISDMGLCGEVDNIDKTKIYGVMPYVAPEVLRGKSSLDICEGIRPEINEPEAPECYIDLMKKCWNSNPDNRPNTIEIEKLIKSFYNSYCSTSTKQEVCSNVTIRRYPPSIYSYLWMVDTMFDSDILQKSSDILGFYPLDNNTDGYLYPQMMDIRTMYPGGG</sequence>
<dbReference type="PANTHER" id="PTHR44329:SF288">
    <property type="entry name" value="MITOGEN-ACTIVATED PROTEIN KINASE KINASE KINASE 20"/>
    <property type="match status" value="1"/>
</dbReference>
<gene>
    <name evidence="7" type="ORF">C1645_828817</name>
</gene>
<accession>A0A397SL41</accession>
<dbReference type="Gene3D" id="3.30.200.20">
    <property type="entry name" value="Phosphorylase Kinase, domain 1"/>
    <property type="match status" value="1"/>
</dbReference>
<dbReference type="OrthoDB" id="2412683at2759"/>
<dbReference type="InterPro" id="IPR011009">
    <property type="entry name" value="Kinase-like_dom_sf"/>
</dbReference>
<dbReference type="PROSITE" id="PS00107">
    <property type="entry name" value="PROTEIN_KINASE_ATP"/>
    <property type="match status" value="1"/>
</dbReference>
<feature type="binding site" evidence="5">
    <location>
        <position position="639"/>
    </location>
    <ligand>
        <name>ATP</name>
        <dbReference type="ChEBI" id="CHEBI:30616"/>
    </ligand>
</feature>
<keyword evidence="1" id="KW-0808">Transferase</keyword>
<dbReference type="AlphaFoldDB" id="A0A397SL41"/>
<dbReference type="GO" id="GO:0005524">
    <property type="term" value="F:ATP binding"/>
    <property type="evidence" value="ECO:0007669"/>
    <property type="project" value="UniProtKB-UniRule"/>
</dbReference>
<dbReference type="Proteomes" id="UP000265703">
    <property type="component" value="Unassembled WGS sequence"/>
</dbReference>
<evidence type="ECO:0000256" key="2">
    <source>
        <dbReference type="ARBA" id="ARBA00022741"/>
    </source>
</evidence>
<dbReference type="PANTHER" id="PTHR44329">
    <property type="entry name" value="SERINE/THREONINE-PROTEIN KINASE TNNI3K-RELATED"/>
    <property type="match status" value="1"/>
</dbReference>
<organism evidence="7 8">
    <name type="scientific">Glomus cerebriforme</name>
    <dbReference type="NCBI Taxonomy" id="658196"/>
    <lineage>
        <taxon>Eukaryota</taxon>
        <taxon>Fungi</taxon>
        <taxon>Fungi incertae sedis</taxon>
        <taxon>Mucoromycota</taxon>
        <taxon>Glomeromycotina</taxon>
        <taxon>Glomeromycetes</taxon>
        <taxon>Glomerales</taxon>
        <taxon>Glomeraceae</taxon>
        <taxon>Glomus</taxon>
    </lineage>
</organism>
<evidence type="ECO:0000256" key="3">
    <source>
        <dbReference type="ARBA" id="ARBA00022777"/>
    </source>
</evidence>
<dbReference type="Gene3D" id="1.10.510.10">
    <property type="entry name" value="Transferase(Phosphotransferase) domain 1"/>
    <property type="match status" value="1"/>
</dbReference>
<dbReference type="PROSITE" id="PS50011">
    <property type="entry name" value="PROTEIN_KINASE_DOM"/>
    <property type="match status" value="1"/>
</dbReference>
<dbReference type="InterPro" id="IPR000719">
    <property type="entry name" value="Prot_kinase_dom"/>
</dbReference>
<evidence type="ECO:0000256" key="5">
    <source>
        <dbReference type="PROSITE-ProRule" id="PRU10141"/>
    </source>
</evidence>
<proteinExistence type="predicted"/>
<comment type="caution">
    <text evidence="7">The sequence shown here is derived from an EMBL/GenBank/DDBJ whole genome shotgun (WGS) entry which is preliminary data.</text>
</comment>
<evidence type="ECO:0000313" key="8">
    <source>
        <dbReference type="Proteomes" id="UP000265703"/>
    </source>
</evidence>
<name>A0A397SL41_9GLOM</name>
<evidence type="ECO:0000256" key="1">
    <source>
        <dbReference type="ARBA" id="ARBA00022679"/>
    </source>
</evidence>
<dbReference type="Pfam" id="PF07714">
    <property type="entry name" value="PK_Tyr_Ser-Thr"/>
    <property type="match status" value="1"/>
</dbReference>
<keyword evidence="4 5" id="KW-0067">ATP-binding</keyword>